<organism evidence="2 3">
    <name type="scientific">Haloarcula saliterrae</name>
    <dbReference type="NCBI Taxonomy" id="2950534"/>
    <lineage>
        <taxon>Archaea</taxon>
        <taxon>Methanobacteriati</taxon>
        <taxon>Methanobacteriota</taxon>
        <taxon>Stenosarchaea group</taxon>
        <taxon>Halobacteria</taxon>
        <taxon>Halobacteriales</taxon>
        <taxon>Haloarculaceae</taxon>
        <taxon>Haloarcula</taxon>
    </lineage>
</organism>
<dbReference type="SUPFAM" id="SSF46785">
    <property type="entry name" value="Winged helix' DNA-binding domain"/>
    <property type="match status" value="1"/>
</dbReference>
<comment type="caution">
    <text evidence="2">The sequence shown here is derived from an EMBL/GenBank/DDBJ whole genome shotgun (WGS) entry which is preliminary data.</text>
</comment>
<protein>
    <submittedName>
        <fullName evidence="2">Type IV toxin-antitoxin system AbiEi family antitoxin domain-containing protein</fullName>
    </submittedName>
</protein>
<dbReference type="RefSeq" id="WP_310918108.1">
    <property type="nucleotide sequence ID" value="NZ_JAMQON010000001.1"/>
</dbReference>
<sequence length="109" mass="12076">MSAVPPLMNENMREPADWMVAVDDRILELVKEHGNLTPRAIDEFGGTSSDHASRRAGKLVKAGLLYRITRGLYGITDEGVAYLNEELDASNLPHPDDVDEFPPDEVDKV</sequence>
<keyword evidence="3" id="KW-1185">Reference proteome</keyword>
<evidence type="ECO:0000313" key="3">
    <source>
        <dbReference type="Proteomes" id="UP001259659"/>
    </source>
</evidence>
<name>A0ABU2F8H4_9EURY</name>
<accession>A0ABU2F8H4</accession>
<gene>
    <name evidence="2" type="ORF">NDI56_03850</name>
</gene>
<feature type="compositionally biased region" description="Acidic residues" evidence="1">
    <location>
        <begin position="97"/>
        <end position="109"/>
    </location>
</feature>
<dbReference type="Gene3D" id="1.10.10.10">
    <property type="entry name" value="Winged helix-like DNA-binding domain superfamily/Winged helix DNA-binding domain"/>
    <property type="match status" value="1"/>
</dbReference>
<dbReference type="InterPro" id="IPR036390">
    <property type="entry name" value="WH_DNA-bd_sf"/>
</dbReference>
<feature type="region of interest" description="Disordered" evidence="1">
    <location>
        <begin position="89"/>
        <end position="109"/>
    </location>
</feature>
<evidence type="ECO:0000256" key="1">
    <source>
        <dbReference type="SAM" id="MobiDB-lite"/>
    </source>
</evidence>
<dbReference type="InterPro" id="IPR036388">
    <property type="entry name" value="WH-like_DNA-bd_sf"/>
</dbReference>
<dbReference type="EMBL" id="JAMQON010000001">
    <property type="protein sequence ID" value="MDS0258544.1"/>
    <property type="molecule type" value="Genomic_DNA"/>
</dbReference>
<evidence type="ECO:0000313" key="2">
    <source>
        <dbReference type="EMBL" id="MDS0258544.1"/>
    </source>
</evidence>
<proteinExistence type="predicted"/>
<dbReference type="Proteomes" id="UP001259659">
    <property type="component" value="Unassembled WGS sequence"/>
</dbReference>
<reference evidence="2 3" key="1">
    <citation type="submission" date="2022-06" db="EMBL/GenBank/DDBJ databases">
        <title>Haloarcula sp. a new haloarchaeum isolate from saline soil.</title>
        <authorList>
            <person name="Strakova D."/>
            <person name="Galisteo C."/>
            <person name="Sanchez-Porro C."/>
            <person name="Ventosa A."/>
        </authorList>
    </citation>
    <scope>NUCLEOTIDE SEQUENCE [LARGE SCALE GENOMIC DNA]</scope>
    <source>
        <strain evidence="2 3">S1CR25-12</strain>
    </source>
</reference>